<dbReference type="AlphaFoldDB" id="A0A375J6N2"/>
<reference evidence="1 2" key="1">
    <citation type="submission" date="2018-01" db="EMBL/GenBank/DDBJ databases">
        <authorList>
            <person name="Gaut B.S."/>
            <person name="Morton B.R."/>
            <person name="Clegg M.T."/>
            <person name="Duvall M.R."/>
        </authorList>
    </citation>
    <scope>NUCLEOTIDE SEQUENCE [LARGE SCALE GENOMIC DNA]</scope>
    <source>
        <strain evidence="1">Cupriavidus taiwanensis cmp 52</strain>
    </source>
</reference>
<sequence>MSCSAMTSAVMFLSPPRSDNLGFVLQLLHQRRDVRHHHTRAALGRLDHFQGRQARLDVDAEVFRLDDVERLLLRLHDVRQRDVARLVQAQVGGHHRRQVQRQRFQAAVDFTRDRGLAIGHHHLRGERGLRQVGQRGHHLAGLVGVVVDGLLAQDHQLRLFLVDQRLQQLGHGQRLQVFVRFHQDAAVGTDGHRGAQGFLALRDTARHGDHFGGNAGFLQAHGLFHGDFVEGVHAHLDVGQIDARAVRLDADLDVVIHHPLDCDEYFHALTPLIADSQKFCSLVIITTGLAALLFFERSYYFIGKMMPGIGPAPFLPVRRLCRKARPAGLVRLDETLE</sequence>
<organism evidence="1 2">
    <name type="scientific">Cupriavidus taiwanensis</name>
    <dbReference type="NCBI Taxonomy" id="164546"/>
    <lineage>
        <taxon>Bacteria</taxon>
        <taxon>Pseudomonadati</taxon>
        <taxon>Pseudomonadota</taxon>
        <taxon>Betaproteobacteria</taxon>
        <taxon>Burkholderiales</taxon>
        <taxon>Burkholderiaceae</taxon>
        <taxon>Cupriavidus</taxon>
    </lineage>
</organism>
<dbReference type="EMBL" id="OVTA01000030">
    <property type="protein sequence ID" value="SPR99276.1"/>
    <property type="molecule type" value="Genomic_DNA"/>
</dbReference>
<name>A0A375J6N2_9BURK</name>
<gene>
    <name evidence="1" type="ORF">CBM2634_A80208</name>
</gene>
<dbReference type="Proteomes" id="UP000256805">
    <property type="component" value="Unassembled WGS sequence"/>
</dbReference>
<evidence type="ECO:0000313" key="1">
    <source>
        <dbReference type="EMBL" id="SPR99276.1"/>
    </source>
</evidence>
<evidence type="ECO:0000313" key="2">
    <source>
        <dbReference type="Proteomes" id="UP000256805"/>
    </source>
</evidence>
<protein>
    <submittedName>
        <fullName evidence="1">Uncharacterized protein</fullName>
    </submittedName>
</protein>
<proteinExistence type="predicted"/>
<accession>A0A375J6N2</accession>